<dbReference type="InterPro" id="IPR036397">
    <property type="entry name" value="RNaseH_sf"/>
</dbReference>
<dbReference type="GO" id="GO:0004519">
    <property type="term" value="F:endonuclease activity"/>
    <property type="evidence" value="ECO:0007669"/>
    <property type="project" value="UniProtKB-KW"/>
</dbReference>
<evidence type="ECO:0000313" key="10">
    <source>
        <dbReference type="Proteomes" id="UP001153555"/>
    </source>
</evidence>
<keyword evidence="6" id="KW-0695">RNA-directed DNA polymerase</keyword>
<feature type="domain" description="Integrase zinc-binding" evidence="8">
    <location>
        <begin position="124"/>
        <end position="177"/>
    </location>
</feature>
<keyword evidence="3" id="KW-0540">Nuclease</keyword>
<keyword evidence="1" id="KW-0808">Transferase</keyword>
<gene>
    <name evidence="9" type="ORF">SHERM_29019</name>
</gene>
<dbReference type="EMBL" id="CACSLK010027842">
    <property type="protein sequence ID" value="CAA0833763.1"/>
    <property type="molecule type" value="Genomic_DNA"/>
</dbReference>
<dbReference type="Proteomes" id="UP001153555">
    <property type="component" value="Unassembled WGS sequence"/>
</dbReference>
<evidence type="ECO:0000259" key="7">
    <source>
        <dbReference type="Pfam" id="PF17917"/>
    </source>
</evidence>
<dbReference type="GO" id="GO:0016787">
    <property type="term" value="F:hydrolase activity"/>
    <property type="evidence" value="ECO:0007669"/>
    <property type="project" value="UniProtKB-KW"/>
</dbReference>
<feature type="domain" description="Reverse transcriptase RNase H-like" evidence="7">
    <location>
        <begin position="1"/>
        <end position="44"/>
    </location>
</feature>
<sequence length="245" mass="28399">RHWRHYLFHREFILYTNHEVLRHLASQDNISARHASWTAFLQQFTFVLRHRSGVSNRVVEALSRRALLLSDMSVSVLSFDTLREHYADDAIFGPIVQCLAHGSFDDYVLSDGFLFRETRLCIPDGSLRHKLVAELHGDGHVSRDRSVDLVSRHYYWPSLRRDAARYVERCRFCHVSKGVVSNVGLYRPIPIPFQPWCAVSMDFVLGLPQTQRGFDSIFVLVDRFSKMVHFVSCKRTTDAVHVAQL</sequence>
<organism evidence="9 10">
    <name type="scientific">Striga hermonthica</name>
    <name type="common">Purple witchweed</name>
    <name type="synonym">Buchnera hermonthica</name>
    <dbReference type="NCBI Taxonomy" id="68872"/>
    <lineage>
        <taxon>Eukaryota</taxon>
        <taxon>Viridiplantae</taxon>
        <taxon>Streptophyta</taxon>
        <taxon>Embryophyta</taxon>
        <taxon>Tracheophyta</taxon>
        <taxon>Spermatophyta</taxon>
        <taxon>Magnoliopsida</taxon>
        <taxon>eudicotyledons</taxon>
        <taxon>Gunneridae</taxon>
        <taxon>Pentapetalae</taxon>
        <taxon>asterids</taxon>
        <taxon>lamiids</taxon>
        <taxon>Lamiales</taxon>
        <taxon>Orobanchaceae</taxon>
        <taxon>Buchnereae</taxon>
        <taxon>Striga</taxon>
    </lineage>
</organism>
<name>A0A9N7NR37_STRHE</name>
<proteinExistence type="predicted"/>
<evidence type="ECO:0000256" key="4">
    <source>
        <dbReference type="ARBA" id="ARBA00022759"/>
    </source>
</evidence>
<reference evidence="9" key="1">
    <citation type="submission" date="2019-12" db="EMBL/GenBank/DDBJ databases">
        <authorList>
            <person name="Scholes J."/>
        </authorList>
    </citation>
    <scope>NUCLEOTIDE SEQUENCE</scope>
</reference>
<dbReference type="Gene3D" id="1.10.340.70">
    <property type="match status" value="1"/>
</dbReference>
<dbReference type="SUPFAM" id="SSF56672">
    <property type="entry name" value="DNA/RNA polymerases"/>
    <property type="match status" value="1"/>
</dbReference>
<comment type="caution">
    <text evidence="9">The sequence shown here is derived from an EMBL/GenBank/DDBJ whole genome shotgun (WGS) entry which is preliminary data.</text>
</comment>
<evidence type="ECO:0008006" key="11">
    <source>
        <dbReference type="Google" id="ProtNLM"/>
    </source>
</evidence>
<dbReference type="SUPFAM" id="SSF53098">
    <property type="entry name" value="Ribonuclease H-like"/>
    <property type="match status" value="1"/>
</dbReference>
<dbReference type="PANTHER" id="PTHR35046">
    <property type="entry name" value="ZINC KNUCKLE (CCHC-TYPE) FAMILY PROTEIN"/>
    <property type="match status" value="1"/>
</dbReference>
<accession>A0A9N7NR37</accession>
<keyword evidence="2" id="KW-0548">Nucleotidyltransferase</keyword>
<evidence type="ECO:0000256" key="6">
    <source>
        <dbReference type="ARBA" id="ARBA00022918"/>
    </source>
</evidence>
<dbReference type="Pfam" id="PF17917">
    <property type="entry name" value="RT_RNaseH"/>
    <property type="match status" value="1"/>
</dbReference>
<dbReference type="InterPro" id="IPR043502">
    <property type="entry name" value="DNA/RNA_pol_sf"/>
</dbReference>
<dbReference type="InterPro" id="IPR041373">
    <property type="entry name" value="RT_RNaseH"/>
</dbReference>
<evidence type="ECO:0000313" key="9">
    <source>
        <dbReference type="EMBL" id="CAA0833763.1"/>
    </source>
</evidence>
<dbReference type="Pfam" id="PF17921">
    <property type="entry name" value="Integrase_H2C2"/>
    <property type="match status" value="1"/>
</dbReference>
<keyword evidence="5" id="KW-0378">Hydrolase</keyword>
<evidence type="ECO:0000256" key="1">
    <source>
        <dbReference type="ARBA" id="ARBA00022679"/>
    </source>
</evidence>
<dbReference type="GO" id="GO:0003676">
    <property type="term" value="F:nucleic acid binding"/>
    <property type="evidence" value="ECO:0007669"/>
    <property type="project" value="InterPro"/>
</dbReference>
<dbReference type="InterPro" id="IPR041588">
    <property type="entry name" value="Integrase_H2C2"/>
</dbReference>
<dbReference type="OrthoDB" id="1938712at2759"/>
<feature type="non-terminal residue" evidence="9">
    <location>
        <position position="1"/>
    </location>
</feature>
<evidence type="ECO:0000256" key="5">
    <source>
        <dbReference type="ARBA" id="ARBA00022801"/>
    </source>
</evidence>
<dbReference type="Gene3D" id="3.30.420.10">
    <property type="entry name" value="Ribonuclease H-like superfamily/Ribonuclease H"/>
    <property type="match status" value="1"/>
</dbReference>
<evidence type="ECO:0000256" key="2">
    <source>
        <dbReference type="ARBA" id="ARBA00022695"/>
    </source>
</evidence>
<keyword evidence="4" id="KW-0255">Endonuclease</keyword>
<dbReference type="GO" id="GO:0003964">
    <property type="term" value="F:RNA-directed DNA polymerase activity"/>
    <property type="evidence" value="ECO:0007669"/>
    <property type="project" value="UniProtKB-KW"/>
</dbReference>
<evidence type="ECO:0000259" key="8">
    <source>
        <dbReference type="Pfam" id="PF17921"/>
    </source>
</evidence>
<protein>
    <recommendedName>
        <fullName evidence="11">Integrase zinc-binding domain-containing protein</fullName>
    </recommendedName>
</protein>
<dbReference type="PANTHER" id="PTHR35046:SF18">
    <property type="entry name" value="RNA-DIRECTED DNA POLYMERASE"/>
    <property type="match status" value="1"/>
</dbReference>
<dbReference type="AlphaFoldDB" id="A0A9N7NR37"/>
<keyword evidence="10" id="KW-1185">Reference proteome</keyword>
<feature type="non-terminal residue" evidence="9">
    <location>
        <position position="245"/>
    </location>
</feature>
<dbReference type="InterPro" id="IPR012337">
    <property type="entry name" value="RNaseH-like_sf"/>
</dbReference>
<evidence type="ECO:0000256" key="3">
    <source>
        <dbReference type="ARBA" id="ARBA00022722"/>
    </source>
</evidence>